<feature type="signal peptide" evidence="7">
    <location>
        <begin position="1"/>
        <end position="20"/>
    </location>
</feature>
<keyword evidence="7" id="KW-0732">Signal</keyword>
<evidence type="ECO:0000256" key="4">
    <source>
        <dbReference type="ARBA" id="ARBA00022801"/>
    </source>
</evidence>
<dbReference type="CDD" id="cd11010">
    <property type="entry name" value="S1-P1_nuclease"/>
    <property type="match status" value="1"/>
</dbReference>
<comment type="caution">
    <text evidence="8">The sequence shown here is derived from an EMBL/GenBank/DDBJ whole genome shotgun (WGS) entry which is preliminary data.</text>
</comment>
<proteinExistence type="predicted"/>
<dbReference type="Pfam" id="PF02265">
    <property type="entry name" value="S1-P1_nuclease"/>
    <property type="match status" value="1"/>
</dbReference>
<dbReference type="RefSeq" id="WP_189446457.1">
    <property type="nucleotide sequence ID" value="NZ_BMXY01000001.1"/>
</dbReference>
<keyword evidence="2" id="KW-0479">Metal-binding</keyword>
<gene>
    <name evidence="8" type="ORF">GCM10008101_01840</name>
</gene>
<sequence length="270" mass="28986">MNRRLIAAALLLAIASPAFAWGRLGHRLVADLAQDELTPKTRAQVDALLAAEPGATLASIAPWADELRAKDPALGKRSAPWHYVTIHSPDCSYDAATDCKGDNCVVGAIEKQTAILADRSQSQDARRMALKFVVHFIGDIHQPLHAGNRPDKGGNLVQVRLPTAAGGERGTNLHSTWDSGLIELTGRDEAAYLQHLRSLPLAVAVDRPALPPRAGEWADLSCAITERPGLYPDGARLDAGYARTWTPVIDEQMRRAGAHLAQVLNAALGD</sequence>
<keyword evidence="4" id="KW-0378">Hydrolase</keyword>
<evidence type="ECO:0000256" key="3">
    <source>
        <dbReference type="ARBA" id="ARBA00022759"/>
    </source>
</evidence>
<feature type="chain" id="PRO_5046690659" evidence="7">
    <location>
        <begin position="21"/>
        <end position="270"/>
    </location>
</feature>
<evidence type="ECO:0000256" key="6">
    <source>
        <dbReference type="ARBA" id="ARBA00023180"/>
    </source>
</evidence>
<dbReference type="InterPro" id="IPR003154">
    <property type="entry name" value="S1/P1nuclease"/>
</dbReference>
<evidence type="ECO:0000313" key="8">
    <source>
        <dbReference type="EMBL" id="GGZ52409.1"/>
    </source>
</evidence>
<keyword evidence="9" id="KW-1185">Reference proteome</keyword>
<dbReference type="PANTHER" id="PTHR33146:SF26">
    <property type="entry name" value="ENDONUCLEASE 4"/>
    <property type="match status" value="1"/>
</dbReference>
<dbReference type="EMBL" id="BMXY01000001">
    <property type="protein sequence ID" value="GGZ52409.1"/>
    <property type="molecule type" value="Genomic_DNA"/>
</dbReference>
<evidence type="ECO:0000256" key="2">
    <source>
        <dbReference type="ARBA" id="ARBA00022723"/>
    </source>
</evidence>
<dbReference type="GO" id="GO:0004519">
    <property type="term" value="F:endonuclease activity"/>
    <property type="evidence" value="ECO:0007669"/>
    <property type="project" value="UniProtKB-KW"/>
</dbReference>
<evidence type="ECO:0000256" key="1">
    <source>
        <dbReference type="ARBA" id="ARBA00022722"/>
    </source>
</evidence>
<dbReference type="InterPro" id="IPR008947">
    <property type="entry name" value="PLipase_C/P1_nuclease_dom_sf"/>
</dbReference>
<protein>
    <submittedName>
        <fullName evidence="8">Endonuclease</fullName>
    </submittedName>
</protein>
<evidence type="ECO:0000256" key="7">
    <source>
        <dbReference type="SAM" id="SignalP"/>
    </source>
</evidence>
<reference evidence="9" key="1">
    <citation type="journal article" date="2019" name="Int. J. Syst. Evol. Microbiol.">
        <title>The Global Catalogue of Microorganisms (GCM) 10K type strain sequencing project: providing services to taxonomists for standard genome sequencing and annotation.</title>
        <authorList>
            <consortium name="The Broad Institute Genomics Platform"/>
            <consortium name="The Broad Institute Genome Sequencing Center for Infectious Disease"/>
            <person name="Wu L."/>
            <person name="Ma J."/>
        </authorList>
    </citation>
    <scope>NUCLEOTIDE SEQUENCE [LARGE SCALE GENOMIC DNA]</scope>
    <source>
        <strain evidence="9">KCTC 22558</strain>
    </source>
</reference>
<keyword evidence="6" id="KW-0325">Glycoprotein</keyword>
<name>A0ABQ3BNZ4_9GAMM</name>
<organism evidence="8 9">
    <name type="scientific">Cognatilysobacter xinjiangensis</name>
    <dbReference type="NCBI Taxonomy" id="546892"/>
    <lineage>
        <taxon>Bacteria</taxon>
        <taxon>Pseudomonadati</taxon>
        <taxon>Pseudomonadota</taxon>
        <taxon>Gammaproteobacteria</taxon>
        <taxon>Lysobacterales</taxon>
        <taxon>Lysobacteraceae</taxon>
        <taxon>Cognatilysobacter</taxon>
    </lineage>
</organism>
<accession>A0ABQ3BNZ4</accession>
<evidence type="ECO:0000256" key="5">
    <source>
        <dbReference type="ARBA" id="ARBA00023157"/>
    </source>
</evidence>
<dbReference type="Proteomes" id="UP000643403">
    <property type="component" value="Unassembled WGS sequence"/>
</dbReference>
<dbReference type="PANTHER" id="PTHR33146">
    <property type="entry name" value="ENDONUCLEASE 4"/>
    <property type="match status" value="1"/>
</dbReference>
<dbReference type="SUPFAM" id="SSF48537">
    <property type="entry name" value="Phospholipase C/P1 nuclease"/>
    <property type="match status" value="1"/>
</dbReference>
<keyword evidence="5" id="KW-1015">Disulfide bond</keyword>
<evidence type="ECO:0000313" key="9">
    <source>
        <dbReference type="Proteomes" id="UP000643403"/>
    </source>
</evidence>
<keyword evidence="1" id="KW-0540">Nuclease</keyword>
<keyword evidence="3 8" id="KW-0255">Endonuclease</keyword>
<dbReference type="Gene3D" id="1.10.575.10">
    <property type="entry name" value="P1 Nuclease"/>
    <property type="match status" value="1"/>
</dbReference>